<comment type="caution">
    <text evidence="3">The sequence shown here is derived from an EMBL/GenBank/DDBJ whole genome shotgun (WGS) entry which is preliminary data.</text>
</comment>
<proteinExistence type="predicted"/>
<dbReference type="InterPro" id="IPR002364">
    <property type="entry name" value="Quin_OxRdtase/zeta-crystal_CS"/>
</dbReference>
<dbReference type="SUPFAM" id="SSF50129">
    <property type="entry name" value="GroES-like"/>
    <property type="match status" value="1"/>
</dbReference>
<feature type="domain" description="Enoyl reductase (ER)" evidence="2">
    <location>
        <begin position="10"/>
        <end position="331"/>
    </location>
</feature>
<keyword evidence="4" id="KW-1185">Reference proteome</keyword>
<name>A0ABS9GYF1_9BACL</name>
<dbReference type="Gene3D" id="3.90.180.10">
    <property type="entry name" value="Medium-chain alcohol dehydrogenases, catalytic domain"/>
    <property type="match status" value="1"/>
</dbReference>
<dbReference type="InterPro" id="IPR036291">
    <property type="entry name" value="NAD(P)-bd_dom_sf"/>
</dbReference>
<dbReference type="PROSITE" id="PS01162">
    <property type="entry name" value="QOR_ZETA_CRYSTAL"/>
    <property type="match status" value="1"/>
</dbReference>
<dbReference type="EMBL" id="JAKIJS010000001">
    <property type="protein sequence ID" value="MCF6136405.1"/>
    <property type="molecule type" value="Genomic_DNA"/>
</dbReference>
<protein>
    <submittedName>
        <fullName evidence="3">NADP-dependent oxidoreductase</fullName>
    </submittedName>
</protein>
<evidence type="ECO:0000259" key="2">
    <source>
        <dbReference type="SMART" id="SM00829"/>
    </source>
</evidence>
<evidence type="ECO:0000313" key="3">
    <source>
        <dbReference type="EMBL" id="MCF6136405.1"/>
    </source>
</evidence>
<keyword evidence="1" id="KW-0560">Oxidoreductase</keyword>
<sequence length="334" mass="36650">MRAMMINKYGKNEQLHMKEIDQPEVGVHDVLVEIHAASVNPIDFKIRNGGALKLILKYDMPLTLGNDFSGVVVEVGSNVTKFKVGDEVYGRPSKDRIGTFAEMIAIHEDELAKKPNTLSFEEAASLPLVGLTTWQAFHEKFNLKAGQKILIHAGSGGVGTFAIQLAKAMGAYVATTVSDQGYELVKSLGADEIINYRKKNFEEELSGYDAVFDTLGGESLERSFKVLKPGGKIVSVSAVPTKTLAEEMGLGPLKKILFSVISRKLMIMAKKHDAEYDFLLMRPSGEQLDKIKELVESGKIKPIIDKIYALEEAQGAMAYNETGRAKGKVIVKVK</sequence>
<organism evidence="3 4">
    <name type="scientific">Pseudalkalibacillus berkeleyi</name>
    <dbReference type="NCBI Taxonomy" id="1069813"/>
    <lineage>
        <taxon>Bacteria</taxon>
        <taxon>Bacillati</taxon>
        <taxon>Bacillota</taxon>
        <taxon>Bacilli</taxon>
        <taxon>Bacillales</taxon>
        <taxon>Fictibacillaceae</taxon>
        <taxon>Pseudalkalibacillus</taxon>
    </lineage>
</organism>
<dbReference type="Proteomes" id="UP001649381">
    <property type="component" value="Unassembled WGS sequence"/>
</dbReference>
<dbReference type="PANTHER" id="PTHR11695">
    <property type="entry name" value="ALCOHOL DEHYDROGENASE RELATED"/>
    <property type="match status" value="1"/>
</dbReference>
<evidence type="ECO:0000313" key="4">
    <source>
        <dbReference type="Proteomes" id="UP001649381"/>
    </source>
</evidence>
<dbReference type="CDD" id="cd05289">
    <property type="entry name" value="MDR_like_2"/>
    <property type="match status" value="1"/>
</dbReference>
<evidence type="ECO:0000256" key="1">
    <source>
        <dbReference type="ARBA" id="ARBA00023002"/>
    </source>
</evidence>
<dbReference type="InterPro" id="IPR050700">
    <property type="entry name" value="YIM1/Zinc_Alcohol_DH_Fams"/>
</dbReference>
<dbReference type="InterPro" id="IPR020843">
    <property type="entry name" value="ER"/>
</dbReference>
<dbReference type="Pfam" id="PF13602">
    <property type="entry name" value="ADH_zinc_N_2"/>
    <property type="match status" value="1"/>
</dbReference>
<dbReference type="InterPro" id="IPR011032">
    <property type="entry name" value="GroES-like_sf"/>
</dbReference>
<dbReference type="RefSeq" id="WP_236331053.1">
    <property type="nucleotide sequence ID" value="NZ_JAKIJS010000001.1"/>
</dbReference>
<accession>A0ABS9GYF1</accession>
<dbReference type="Gene3D" id="3.40.50.720">
    <property type="entry name" value="NAD(P)-binding Rossmann-like Domain"/>
    <property type="match status" value="1"/>
</dbReference>
<gene>
    <name evidence="3" type="ORF">L2716_01600</name>
</gene>
<dbReference type="PANTHER" id="PTHR11695:SF294">
    <property type="entry name" value="RETICULON-4-INTERACTING PROTEIN 1, MITOCHONDRIAL"/>
    <property type="match status" value="1"/>
</dbReference>
<dbReference type="SMART" id="SM00829">
    <property type="entry name" value="PKS_ER"/>
    <property type="match status" value="1"/>
</dbReference>
<reference evidence="3 4" key="1">
    <citation type="submission" date="2022-01" db="EMBL/GenBank/DDBJ databases">
        <title>Alkalihalobacillus sp. EGI L200015, a novel bacterium isolated from a salt lake sediment.</title>
        <authorList>
            <person name="Gao L."/>
            <person name="Fang B.-Z."/>
            <person name="Li W.-J."/>
        </authorList>
    </citation>
    <scope>NUCLEOTIDE SEQUENCE [LARGE SCALE GENOMIC DNA]</scope>
    <source>
        <strain evidence="3 4">KCTC 12718</strain>
    </source>
</reference>
<dbReference type="InterPro" id="IPR013154">
    <property type="entry name" value="ADH-like_N"/>
</dbReference>
<dbReference type="SUPFAM" id="SSF51735">
    <property type="entry name" value="NAD(P)-binding Rossmann-fold domains"/>
    <property type="match status" value="1"/>
</dbReference>
<dbReference type="Pfam" id="PF08240">
    <property type="entry name" value="ADH_N"/>
    <property type="match status" value="1"/>
</dbReference>